<dbReference type="Proteomes" id="UP001189143">
    <property type="component" value="Unassembled WGS sequence"/>
</dbReference>
<dbReference type="RefSeq" id="WP_317049462.1">
    <property type="nucleotide sequence ID" value="NZ_CAMRXC010000226.1"/>
</dbReference>
<accession>A0AAD1YFI8</accession>
<comment type="caution">
    <text evidence="1">The sequence shown here is derived from an EMBL/GenBank/DDBJ whole genome shotgun (WGS) entry which is preliminary data.</text>
</comment>
<dbReference type="EMBL" id="CAMTCP010000240">
    <property type="protein sequence ID" value="CAI3626260.1"/>
    <property type="molecule type" value="Genomic_DNA"/>
</dbReference>
<dbReference type="InterPro" id="IPR011009">
    <property type="entry name" value="Kinase-like_dom_sf"/>
</dbReference>
<gene>
    <name evidence="1" type="ORF">CNEO2_420050</name>
</gene>
<protein>
    <recommendedName>
        <fullName evidence="3">Capsular biosynthesis protein</fullName>
    </recommendedName>
</protein>
<evidence type="ECO:0008006" key="3">
    <source>
        <dbReference type="Google" id="ProtNLM"/>
    </source>
</evidence>
<evidence type="ECO:0000313" key="2">
    <source>
        <dbReference type="Proteomes" id="UP001189143"/>
    </source>
</evidence>
<name>A0AAD1YFI8_9CLOT</name>
<dbReference type="AlphaFoldDB" id="A0AAD1YFI8"/>
<proteinExistence type="predicted"/>
<organism evidence="1 2">
    <name type="scientific">Clostridium neonatale</name>
    <dbReference type="NCBI Taxonomy" id="137838"/>
    <lineage>
        <taxon>Bacteria</taxon>
        <taxon>Bacillati</taxon>
        <taxon>Bacillota</taxon>
        <taxon>Clostridia</taxon>
        <taxon>Eubacteriales</taxon>
        <taxon>Clostridiaceae</taxon>
        <taxon>Clostridium</taxon>
    </lineage>
</organism>
<sequence length="486" mass="57884">MNKVIVVYDDSLRPCYEIRNIIGDKSFKEVIFKRKSLRERYFETLNKYDFIQNFFELNILRNSSQLIEEIKNLPNKMGVVHIYSEHVIKNDKEFDNIIKKSQYIKQNLIIETEEKSVAIIMFRNTNEYISFLKNSLVSNSLEEALQDLEISKINTDTFINLNNINNFLQYITGGFDARFFNALKGDEYIVTKTSTNKTKIKSEYSFYYLIPDSMKKWFVLPYDYKETDTTASYTMERLHMTDVAIRWVHGAISLLEFERLLKRVFYFIDTRISKQIRKEEYELITNDLYLNKLYKRIEELKKHQKFNIFDNLIKSSTNYKTIDDIILKYKTLYNKFVLEKNHEYISVIGHGDLCFSNMLYDNETSTLKLIDTKGALEETQIWTNPYYDIAKLSHSICGKYDFFNSGMHEIKLNSDLKFELIVDFDNEKYIEIFKKYLEKSGYDYNMIRILEASLFLSMLPLHMDYPQKVFGFLLNAINILEELESV</sequence>
<dbReference type="SUPFAM" id="SSF56112">
    <property type="entry name" value="Protein kinase-like (PK-like)"/>
    <property type="match status" value="1"/>
</dbReference>
<evidence type="ECO:0000313" key="1">
    <source>
        <dbReference type="EMBL" id="CAI3626260.1"/>
    </source>
</evidence>
<reference evidence="1" key="1">
    <citation type="submission" date="2022-10" db="EMBL/GenBank/DDBJ databases">
        <authorList>
            <person name="Aires J."/>
            <person name="Mesa V."/>
        </authorList>
    </citation>
    <scope>NUCLEOTIDE SEQUENCE</scope>
    <source>
        <strain evidence="1">Clostridium neonatale JD116</strain>
    </source>
</reference>